<dbReference type="Pfam" id="PF00271">
    <property type="entry name" value="Helicase_C"/>
    <property type="match status" value="1"/>
</dbReference>
<dbReference type="InterPro" id="IPR050742">
    <property type="entry name" value="Helicase_Restrict-Modif_Enz"/>
</dbReference>
<dbReference type="CDD" id="cd18032">
    <property type="entry name" value="DEXHc_RE_I_III_res"/>
    <property type="match status" value="1"/>
</dbReference>
<name>A0ABQ1RVE3_9ALTE</name>
<sequence length="732" mass="84404">MIRYFKDVDRLSPSDFELFTRDLFVASGWSDAEITKVGGDFRHGDGGVDIFAYKGKRKFAIEVKQRNINTAVDVKALNQLVTGAKLANVTNRILVTNSYFTSEVKARALRLGVELIDRDELQNLWVKKHSEIGREIKPRKYQKDVINDALLKYKQGKSKLLIEMATGLGKTYTVAHLIKRLIQINHHRQKVLFLAHQVEILLQSVTSFKNVLGIGNYSFSACFSGSNPEDTDFVFASFDTLYGQIESLSKKEFDYIIVDEAHHTPARTYSEVIKLFKPKLLVGLTATPYRADNKDVTVFFGGEAGHIGKFDLVWALKHAKLAFPKYMVLLDDLNQEKIDQLESGLSISDLDKHLFLHKKDQEVVRIIEKTILEKEIDDVKGIIFCRNIQHMRHLLAFFAIGSATLVHSKMSDQERRENIRNFREGDFKYILVCDLFNEGIDIPETNLLVFMRYTGSRTIWLQQLGRGLRKTPNKDYVHVLDFVGSLERLNEIKELTKEIERTPTDHENLLEDNTSPNKRVVLHDSSIEVSYSQEAAKVLTLIEKMKFQLNSREILIDKLRRYREKNGNIPEFFQLEQSIEDVSLDQIATHFGSYFSYLLASFDQDFDLQPMVKKLQKFVANFKKKSLVTPSLRAISLHFSQQQLCEFSERDIKSLLPDFDYHSLAKPHKGKGDVLGAEKKTPAKIKCQLVEKYKERIRTRSDLKLLSEFELQAIKNKYRSVSIFLKILKNDR</sequence>
<dbReference type="InterPro" id="IPR014001">
    <property type="entry name" value="Helicase_ATP-bd"/>
</dbReference>
<feature type="domain" description="Helicase C-terminal" evidence="2">
    <location>
        <begin position="371"/>
        <end position="510"/>
    </location>
</feature>
<evidence type="ECO:0000313" key="4">
    <source>
        <dbReference type="Proteomes" id="UP000614272"/>
    </source>
</evidence>
<proteinExistence type="predicted"/>
<dbReference type="InterPro" id="IPR001650">
    <property type="entry name" value="Helicase_C-like"/>
</dbReference>
<accession>A0ABQ1RVE3</accession>
<dbReference type="PROSITE" id="PS51194">
    <property type="entry name" value="HELICASE_CTER"/>
    <property type="match status" value="1"/>
</dbReference>
<dbReference type="Proteomes" id="UP000614272">
    <property type="component" value="Unassembled WGS sequence"/>
</dbReference>
<dbReference type="Pfam" id="PF04471">
    <property type="entry name" value="Mrr_cat"/>
    <property type="match status" value="1"/>
</dbReference>
<dbReference type="Gene3D" id="3.40.50.300">
    <property type="entry name" value="P-loop containing nucleotide triphosphate hydrolases"/>
    <property type="match status" value="2"/>
</dbReference>
<dbReference type="InterPro" id="IPR011335">
    <property type="entry name" value="Restrct_endonuc-II-like"/>
</dbReference>
<evidence type="ECO:0000313" key="3">
    <source>
        <dbReference type="EMBL" id="GGD79342.1"/>
    </source>
</evidence>
<protein>
    <recommendedName>
        <fullName evidence="5">Restriction endonuclease</fullName>
    </recommendedName>
</protein>
<reference evidence="4" key="1">
    <citation type="journal article" date="2019" name="Int. J. Syst. Evol. Microbiol.">
        <title>The Global Catalogue of Microorganisms (GCM) 10K type strain sequencing project: providing services to taxonomists for standard genome sequencing and annotation.</title>
        <authorList>
            <consortium name="The Broad Institute Genomics Platform"/>
            <consortium name="The Broad Institute Genome Sequencing Center for Infectious Disease"/>
            <person name="Wu L."/>
            <person name="Ma J."/>
        </authorList>
    </citation>
    <scope>NUCLEOTIDE SEQUENCE [LARGE SCALE GENOMIC DNA]</scope>
    <source>
        <strain evidence="4">CGMCC 1.12923</strain>
    </source>
</reference>
<comment type="caution">
    <text evidence="3">The sequence shown here is derived from an EMBL/GenBank/DDBJ whole genome shotgun (WGS) entry which is preliminary data.</text>
</comment>
<evidence type="ECO:0008006" key="5">
    <source>
        <dbReference type="Google" id="ProtNLM"/>
    </source>
</evidence>
<evidence type="ECO:0000259" key="2">
    <source>
        <dbReference type="PROSITE" id="PS51194"/>
    </source>
</evidence>
<dbReference type="PANTHER" id="PTHR47396">
    <property type="entry name" value="TYPE I RESTRICTION ENZYME ECOKI R PROTEIN"/>
    <property type="match status" value="1"/>
</dbReference>
<dbReference type="InterPro" id="IPR006935">
    <property type="entry name" value="Helicase/UvrB_N"/>
</dbReference>
<gene>
    <name evidence="3" type="ORF">GCM10011357_37930</name>
</gene>
<dbReference type="PANTHER" id="PTHR47396:SF1">
    <property type="entry name" value="ATP-DEPENDENT HELICASE IRC3-RELATED"/>
    <property type="match status" value="1"/>
</dbReference>
<dbReference type="InterPro" id="IPR027417">
    <property type="entry name" value="P-loop_NTPase"/>
</dbReference>
<keyword evidence="4" id="KW-1185">Reference proteome</keyword>
<dbReference type="EMBL" id="BMGJ01000025">
    <property type="protein sequence ID" value="GGD79342.1"/>
    <property type="molecule type" value="Genomic_DNA"/>
</dbReference>
<dbReference type="InterPro" id="IPR007560">
    <property type="entry name" value="Restrct_endonuc_IV_Mrr"/>
</dbReference>
<dbReference type="SMART" id="SM00487">
    <property type="entry name" value="DEXDc"/>
    <property type="match status" value="1"/>
</dbReference>
<dbReference type="SUPFAM" id="SSF52540">
    <property type="entry name" value="P-loop containing nucleoside triphosphate hydrolases"/>
    <property type="match status" value="1"/>
</dbReference>
<feature type="domain" description="Helicase ATP-binding" evidence="1">
    <location>
        <begin position="151"/>
        <end position="288"/>
    </location>
</feature>
<organism evidence="3 4">
    <name type="scientific">Lacimicrobium alkaliphilum</name>
    <dbReference type="NCBI Taxonomy" id="1526571"/>
    <lineage>
        <taxon>Bacteria</taxon>
        <taxon>Pseudomonadati</taxon>
        <taxon>Pseudomonadota</taxon>
        <taxon>Gammaproteobacteria</taxon>
        <taxon>Alteromonadales</taxon>
        <taxon>Alteromonadaceae</taxon>
        <taxon>Lacimicrobium</taxon>
    </lineage>
</organism>
<dbReference type="SUPFAM" id="SSF52980">
    <property type="entry name" value="Restriction endonuclease-like"/>
    <property type="match status" value="1"/>
</dbReference>
<dbReference type="CDD" id="cd18799">
    <property type="entry name" value="SF2_C_EcoAI-like"/>
    <property type="match status" value="1"/>
</dbReference>
<evidence type="ECO:0000259" key="1">
    <source>
        <dbReference type="PROSITE" id="PS51192"/>
    </source>
</evidence>
<dbReference type="RefSeq" id="WP_099036662.1">
    <property type="nucleotide sequence ID" value="NZ_BMGJ01000025.1"/>
</dbReference>
<dbReference type="Pfam" id="PF04851">
    <property type="entry name" value="ResIII"/>
    <property type="match status" value="1"/>
</dbReference>
<dbReference type="PROSITE" id="PS51192">
    <property type="entry name" value="HELICASE_ATP_BIND_1"/>
    <property type="match status" value="1"/>
</dbReference>
<dbReference type="SMART" id="SM00490">
    <property type="entry name" value="HELICc"/>
    <property type="match status" value="1"/>
</dbReference>